<accession>A0AAV7FZ45</accession>
<name>A0AAV7FZ45_DENCH</name>
<keyword evidence="2" id="KW-1185">Reference proteome</keyword>
<reference evidence="1 2" key="1">
    <citation type="journal article" date="2021" name="Hortic Res">
        <title>Chromosome-scale assembly of the Dendrobium chrysotoxum genome enhances the understanding of orchid evolution.</title>
        <authorList>
            <person name="Zhang Y."/>
            <person name="Zhang G.Q."/>
            <person name="Zhang D."/>
            <person name="Liu X.D."/>
            <person name="Xu X.Y."/>
            <person name="Sun W.H."/>
            <person name="Yu X."/>
            <person name="Zhu X."/>
            <person name="Wang Z.W."/>
            <person name="Zhao X."/>
            <person name="Zhong W.Y."/>
            <person name="Chen H."/>
            <person name="Yin W.L."/>
            <person name="Huang T."/>
            <person name="Niu S.C."/>
            <person name="Liu Z.J."/>
        </authorList>
    </citation>
    <scope>NUCLEOTIDE SEQUENCE [LARGE SCALE GENOMIC DNA]</scope>
    <source>
        <strain evidence="1">Lindl</strain>
    </source>
</reference>
<dbReference type="Proteomes" id="UP000775213">
    <property type="component" value="Unassembled WGS sequence"/>
</dbReference>
<sequence>MAAATGAEAVTGGAGADDGGLDMGCRGGRDDERWLRGVDQIDGLKNWNTLFIPEEICWIHPALHLCQPPKIPLKILRPPNSSCQVTRPVPLHIPPQINILVVIIRCPRFARHIRRHEPIQLPHPFQMLLSHTFLCLKPPHKILHVIKVPSSMRKSNGILLYLTHSPSHRLKYKHQRLILSVHHKIPNLL</sequence>
<gene>
    <name evidence="1" type="ORF">IEQ34_022942</name>
</gene>
<organism evidence="1 2">
    <name type="scientific">Dendrobium chrysotoxum</name>
    <name type="common">Orchid</name>
    <dbReference type="NCBI Taxonomy" id="161865"/>
    <lineage>
        <taxon>Eukaryota</taxon>
        <taxon>Viridiplantae</taxon>
        <taxon>Streptophyta</taxon>
        <taxon>Embryophyta</taxon>
        <taxon>Tracheophyta</taxon>
        <taxon>Spermatophyta</taxon>
        <taxon>Magnoliopsida</taxon>
        <taxon>Liliopsida</taxon>
        <taxon>Asparagales</taxon>
        <taxon>Orchidaceae</taxon>
        <taxon>Epidendroideae</taxon>
        <taxon>Malaxideae</taxon>
        <taxon>Dendrobiinae</taxon>
        <taxon>Dendrobium</taxon>
    </lineage>
</organism>
<dbReference type="EMBL" id="JAGFBR010000019">
    <property type="protein sequence ID" value="KAH0449142.1"/>
    <property type="molecule type" value="Genomic_DNA"/>
</dbReference>
<protein>
    <submittedName>
        <fullName evidence="1">Uncharacterized protein</fullName>
    </submittedName>
</protein>
<comment type="caution">
    <text evidence="1">The sequence shown here is derived from an EMBL/GenBank/DDBJ whole genome shotgun (WGS) entry which is preliminary data.</text>
</comment>
<proteinExistence type="predicted"/>
<dbReference type="AlphaFoldDB" id="A0AAV7FZ45"/>
<evidence type="ECO:0000313" key="2">
    <source>
        <dbReference type="Proteomes" id="UP000775213"/>
    </source>
</evidence>
<evidence type="ECO:0000313" key="1">
    <source>
        <dbReference type="EMBL" id="KAH0449142.1"/>
    </source>
</evidence>